<comment type="caution">
    <text evidence="1">The sequence shown here is derived from an EMBL/GenBank/DDBJ whole genome shotgun (WGS) entry which is preliminary data.</text>
</comment>
<accession>A0A1Q8R225</accession>
<evidence type="ECO:0000313" key="2">
    <source>
        <dbReference type="Proteomes" id="UP000186102"/>
    </source>
</evidence>
<reference evidence="1 2" key="1">
    <citation type="submission" date="2016-09" db="EMBL/GenBank/DDBJ databases">
        <title>Complete genome of Desulfosporosinus sp. OL.</title>
        <authorList>
            <person name="Mardanov A."/>
            <person name="Beletsky A."/>
            <person name="Panova A."/>
            <person name="Karnachuk O."/>
            <person name="Ravin N."/>
        </authorList>
    </citation>
    <scope>NUCLEOTIDE SEQUENCE [LARGE SCALE GENOMIC DNA]</scope>
    <source>
        <strain evidence="1 2">OL</strain>
    </source>
</reference>
<protein>
    <submittedName>
        <fullName evidence="1">Uncharacterized protein</fullName>
    </submittedName>
</protein>
<dbReference type="EMBL" id="MLBF01000002">
    <property type="protein sequence ID" value="OLN33644.1"/>
    <property type="molecule type" value="Genomic_DNA"/>
</dbReference>
<proteinExistence type="predicted"/>
<keyword evidence="2" id="KW-1185">Reference proteome</keyword>
<evidence type="ECO:0000313" key="1">
    <source>
        <dbReference type="EMBL" id="OLN33644.1"/>
    </source>
</evidence>
<dbReference type="AlphaFoldDB" id="A0A1Q8R225"/>
<dbReference type="OrthoDB" id="1798776at2"/>
<gene>
    <name evidence="1" type="ORF">DSOL_0354</name>
</gene>
<name>A0A1Q8R225_9FIRM</name>
<organism evidence="1 2">
    <name type="scientific">Desulfosporosinus metallidurans</name>
    <dbReference type="NCBI Taxonomy" id="1888891"/>
    <lineage>
        <taxon>Bacteria</taxon>
        <taxon>Bacillati</taxon>
        <taxon>Bacillota</taxon>
        <taxon>Clostridia</taxon>
        <taxon>Eubacteriales</taxon>
        <taxon>Desulfitobacteriaceae</taxon>
        <taxon>Desulfosporosinus</taxon>
    </lineage>
</organism>
<dbReference type="RefSeq" id="WP_075363176.1">
    <property type="nucleotide sequence ID" value="NZ_MLBF01000002.1"/>
</dbReference>
<sequence>MEHLDFETLPKRILGMQRLEALFNQNGYLICQSSGEKIYDFDEVVTIFIPLSPSTDQVMAVHSDHATEFMQRCLSNLN</sequence>
<dbReference type="Proteomes" id="UP000186102">
    <property type="component" value="Unassembled WGS sequence"/>
</dbReference>